<evidence type="ECO:0000313" key="1">
    <source>
        <dbReference type="EMBL" id="ONI05621.1"/>
    </source>
</evidence>
<proteinExistence type="predicted"/>
<accession>M5WCH0</accession>
<dbReference type="Proteomes" id="UP000006882">
    <property type="component" value="Chromosome G5"/>
</dbReference>
<dbReference type="EMBL" id="CM007655">
    <property type="protein sequence ID" value="ONI05621.1"/>
    <property type="molecule type" value="Genomic_DNA"/>
</dbReference>
<gene>
    <name evidence="1" type="ORF">PRUPE_5G015400</name>
</gene>
<reference evidence="1 2" key="1">
    <citation type="journal article" date="2013" name="Nat. Genet.">
        <title>The high-quality draft genome of peach (Prunus persica) identifies unique patterns of genetic diversity, domestication and genome evolution.</title>
        <authorList>
            <consortium name="International Peach Genome Initiative"/>
            <person name="Verde I."/>
            <person name="Abbott A.G."/>
            <person name="Scalabrin S."/>
            <person name="Jung S."/>
            <person name="Shu S."/>
            <person name="Marroni F."/>
            <person name="Zhebentyayeva T."/>
            <person name="Dettori M.T."/>
            <person name="Grimwood J."/>
            <person name="Cattonaro F."/>
            <person name="Zuccolo A."/>
            <person name="Rossini L."/>
            <person name="Jenkins J."/>
            <person name="Vendramin E."/>
            <person name="Meisel L.A."/>
            <person name="Decroocq V."/>
            <person name="Sosinski B."/>
            <person name="Prochnik S."/>
            <person name="Mitros T."/>
            <person name="Policriti A."/>
            <person name="Cipriani G."/>
            <person name="Dondini L."/>
            <person name="Ficklin S."/>
            <person name="Goodstein D.M."/>
            <person name="Xuan P."/>
            <person name="Del Fabbro C."/>
            <person name="Aramini V."/>
            <person name="Copetti D."/>
            <person name="Gonzalez S."/>
            <person name="Horner D.S."/>
            <person name="Falchi R."/>
            <person name="Lucas S."/>
            <person name="Mica E."/>
            <person name="Maldonado J."/>
            <person name="Lazzari B."/>
            <person name="Bielenberg D."/>
            <person name="Pirona R."/>
            <person name="Miculan M."/>
            <person name="Barakat A."/>
            <person name="Testolin R."/>
            <person name="Stella A."/>
            <person name="Tartarini S."/>
            <person name="Tonutti P."/>
            <person name="Arus P."/>
            <person name="Orellana A."/>
            <person name="Wells C."/>
            <person name="Main D."/>
            <person name="Vizzotto G."/>
            <person name="Silva H."/>
            <person name="Salamini F."/>
            <person name="Schmutz J."/>
            <person name="Morgante M."/>
            <person name="Rokhsar D.S."/>
        </authorList>
    </citation>
    <scope>NUCLEOTIDE SEQUENCE [LARGE SCALE GENOMIC DNA]</scope>
    <source>
        <strain evidence="2">cv. Nemared</strain>
    </source>
</reference>
<sequence>MGEIWRKGERVAESTLLLVQCLSFWVPIQQKERAFCRRTTSNFYPWARQHGSPLEAHLSRVKPCVNNTEKSILYSENDIINSKLCMATHIGCCILFLSFPTYLSGNGCP</sequence>
<evidence type="ECO:0000313" key="2">
    <source>
        <dbReference type="Proteomes" id="UP000006882"/>
    </source>
</evidence>
<protein>
    <submittedName>
        <fullName evidence="1">Uncharacterized protein</fullName>
    </submittedName>
</protein>
<organism evidence="1 2">
    <name type="scientific">Prunus persica</name>
    <name type="common">Peach</name>
    <name type="synonym">Amygdalus persica</name>
    <dbReference type="NCBI Taxonomy" id="3760"/>
    <lineage>
        <taxon>Eukaryota</taxon>
        <taxon>Viridiplantae</taxon>
        <taxon>Streptophyta</taxon>
        <taxon>Embryophyta</taxon>
        <taxon>Tracheophyta</taxon>
        <taxon>Spermatophyta</taxon>
        <taxon>Magnoliopsida</taxon>
        <taxon>eudicotyledons</taxon>
        <taxon>Gunneridae</taxon>
        <taxon>Pentapetalae</taxon>
        <taxon>rosids</taxon>
        <taxon>fabids</taxon>
        <taxon>Rosales</taxon>
        <taxon>Rosaceae</taxon>
        <taxon>Amygdaloideae</taxon>
        <taxon>Amygdaleae</taxon>
        <taxon>Prunus</taxon>
    </lineage>
</organism>
<dbReference type="AlphaFoldDB" id="M5WCH0"/>
<keyword evidence="2" id="KW-1185">Reference proteome</keyword>
<dbReference type="HOGENOM" id="CLU_2188506_0_0_1"/>
<name>M5WCH0_PRUPE</name>
<dbReference type="Gramene" id="ONI05621">
    <property type="protein sequence ID" value="ONI05621"/>
    <property type="gene ID" value="PRUPE_5G015400"/>
</dbReference>